<keyword evidence="4" id="KW-1185">Reference proteome</keyword>
<evidence type="ECO:0000256" key="1">
    <source>
        <dbReference type="SAM" id="MobiDB-lite"/>
    </source>
</evidence>
<dbReference type="EMBL" id="BGPR01001143">
    <property type="protein sequence ID" value="GBM46616.1"/>
    <property type="molecule type" value="Genomic_DNA"/>
</dbReference>
<dbReference type="PANTHER" id="PTHR12243">
    <property type="entry name" value="MADF DOMAIN TRANSCRIPTION FACTOR"/>
    <property type="match status" value="1"/>
</dbReference>
<dbReference type="Pfam" id="PF10545">
    <property type="entry name" value="MADF_DNA_bdg"/>
    <property type="match status" value="1"/>
</dbReference>
<feature type="domain" description="MADF" evidence="2">
    <location>
        <begin position="24"/>
        <end position="122"/>
    </location>
</feature>
<dbReference type="OrthoDB" id="6616165at2759"/>
<dbReference type="InterPro" id="IPR006578">
    <property type="entry name" value="MADF-dom"/>
</dbReference>
<organism evidence="3 4">
    <name type="scientific">Araneus ventricosus</name>
    <name type="common">Orbweaver spider</name>
    <name type="synonym">Epeira ventricosa</name>
    <dbReference type="NCBI Taxonomy" id="182803"/>
    <lineage>
        <taxon>Eukaryota</taxon>
        <taxon>Metazoa</taxon>
        <taxon>Ecdysozoa</taxon>
        <taxon>Arthropoda</taxon>
        <taxon>Chelicerata</taxon>
        <taxon>Arachnida</taxon>
        <taxon>Araneae</taxon>
        <taxon>Araneomorphae</taxon>
        <taxon>Entelegynae</taxon>
        <taxon>Araneoidea</taxon>
        <taxon>Araneidae</taxon>
        <taxon>Araneus</taxon>
    </lineage>
</organism>
<gene>
    <name evidence="3" type="ORF">AVEN_95610_1</name>
</gene>
<reference evidence="3 4" key="1">
    <citation type="journal article" date="2019" name="Sci. Rep.">
        <title>Orb-weaving spider Araneus ventricosus genome elucidates the spidroin gene catalogue.</title>
        <authorList>
            <person name="Kono N."/>
            <person name="Nakamura H."/>
            <person name="Ohtoshi R."/>
            <person name="Moran D.A.P."/>
            <person name="Shinohara A."/>
            <person name="Yoshida Y."/>
            <person name="Fujiwara M."/>
            <person name="Mori M."/>
            <person name="Tomita M."/>
            <person name="Arakawa K."/>
        </authorList>
    </citation>
    <scope>NUCLEOTIDE SEQUENCE [LARGE SCALE GENOMIC DNA]</scope>
</reference>
<dbReference type="PROSITE" id="PS51029">
    <property type="entry name" value="MADF"/>
    <property type="match status" value="1"/>
</dbReference>
<dbReference type="PANTHER" id="PTHR12243:SF69">
    <property type="entry name" value="SI:CH73-59F11.3"/>
    <property type="match status" value="1"/>
</dbReference>
<dbReference type="GO" id="GO:0006357">
    <property type="term" value="P:regulation of transcription by RNA polymerase II"/>
    <property type="evidence" value="ECO:0007669"/>
    <property type="project" value="TreeGrafter"/>
</dbReference>
<evidence type="ECO:0000313" key="3">
    <source>
        <dbReference type="EMBL" id="GBM46616.1"/>
    </source>
</evidence>
<dbReference type="AlphaFoldDB" id="A0A4Y2G1G9"/>
<dbReference type="GO" id="GO:0005667">
    <property type="term" value="C:transcription regulator complex"/>
    <property type="evidence" value="ECO:0007669"/>
    <property type="project" value="TreeGrafter"/>
</dbReference>
<protein>
    <recommendedName>
        <fullName evidence="2">MADF domain-containing protein</fullName>
    </recommendedName>
</protein>
<sequence>MAKESGEQQMKDLMKLFDKINTEDFILEVERKPAIWDSRIEVYSNKIEKQNSWSDILKNSISEFEGKPVGKQNVLVTIAQKKWKSIRSCYTRELQKKKCIKSGSEATRRKQCEGSITSDTEKPKTKKRKRGRNEDDELIEVLKKKIASEAESAE</sequence>
<accession>A0A4Y2G1G9</accession>
<name>A0A4Y2G1G9_ARAVE</name>
<dbReference type="SMART" id="SM00595">
    <property type="entry name" value="MADF"/>
    <property type="match status" value="1"/>
</dbReference>
<dbReference type="GO" id="GO:0005634">
    <property type="term" value="C:nucleus"/>
    <property type="evidence" value="ECO:0007669"/>
    <property type="project" value="TreeGrafter"/>
</dbReference>
<evidence type="ECO:0000313" key="4">
    <source>
        <dbReference type="Proteomes" id="UP000499080"/>
    </source>
</evidence>
<dbReference type="Proteomes" id="UP000499080">
    <property type="component" value="Unassembled WGS sequence"/>
</dbReference>
<evidence type="ECO:0000259" key="2">
    <source>
        <dbReference type="PROSITE" id="PS51029"/>
    </source>
</evidence>
<dbReference type="InterPro" id="IPR039353">
    <property type="entry name" value="TF_Adf1"/>
</dbReference>
<comment type="caution">
    <text evidence="3">The sequence shown here is derived from an EMBL/GenBank/DDBJ whole genome shotgun (WGS) entry which is preliminary data.</text>
</comment>
<feature type="region of interest" description="Disordered" evidence="1">
    <location>
        <begin position="97"/>
        <end position="135"/>
    </location>
</feature>
<proteinExistence type="predicted"/>